<protein>
    <recommendedName>
        <fullName evidence="7">Fucosyltransferase</fullName>
        <ecNumber evidence="7">2.4.1.-</ecNumber>
    </recommendedName>
</protein>
<reference evidence="8" key="2">
    <citation type="submission" date="2020-10" db="EMBL/GenBank/DDBJ databases">
        <authorList>
            <person name="Cooper E.A."/>
            <person name="Brenton Z.W."/>
            <person name="Flinn B.S."/>
            <person name="Jenkins J."/>
            <person name="Shu S."/>
            <person name="Flowers D."/>
            <person name="Luo F."/>
            <person name="Wang Y."/>
            <person name="Xia P."/>
            <person name="Barry K."/>
            <person name="Daum C."/>
            <person name="Lipzen A."/>
            <person name="Yoshinaga Y."/>
            <person name="Schmutz J."/>
            <person name="Saski C."/>
            <person name="Vermerris W."/>
            <person name="Kresovich S."/>
        </authorList>
    </citation>
    <scope>NUCLEOTIDE SEQUENCE</scope>
</reference>
<dbReference type="Gene3D" id="3.40.50.11340">
    <property type="match status" value="1"/>
</dbReference>
<keyword evidence="5" id="KW-0325">Glycoprotein</keyword>
<dbReference type="PANTHER" id="PTHR31889">
    <property type="entry name" value="FUCOSYLTRANSFERASE 2-RELATED"/>
    <property type="match status" value="1"/>
</dbReference>
<organism evidence="8 9">
    <name type="scientific">Sorghum bicolor</name>
    <name type="common">Sorghum</name>
    <name type="synonym">Sorghum vulgare</name>
    <dbReference type="NCBI Taxonomy" id="4558"/>
    <lineage>
        <taxon>Eukaryota</taxon>
        <taxon>Viridiplantae</taxon>
        <taxon>Streptophyta</taxon>
        <taxon>Embryophyta</taxon>
        <taxon>Tracheophyta</taxon>
        <taxon>Spermatophyta</taxon>
        <taxon>Magnoliopsida</taxon>
        <taxon>Liliopsida</taxon>
        <taxon>Poales</taxon>
        <taxon>Poaceae</taxon>
        <taxon>PACMAD clade</taxon>
        <taxon>Panicoideae</taxon>
        <taxon>Andropogonodae</taxon>
        <taxon>Andropogoneae</taxon>
        <taxon>Sorghinae</taxon>
        <taxon>Sorghum</taxon>
    </lineage>
</organism>
<comment type="subcellular location">
    <subcellularLocation>
        <location evidence="7">Golgi apparatus</location>
        <location evidence="7">Golgi stack membrane</location>
        <topology evidence="7">Single-pass type II membrane protein</topology>
    </subcellularLocation>
</comment>
<evidence type="ECO:0000256" key="4">
    <source>
        <dbReference type="ARBA" id="ARBA00023034"/>
    </source>
</evidence>
<comment type="similarity">
    <text evidence="1 7">Belongs to the glycosyltransferase 37 family.</text>
</comment>
<dbReference type="GO" id="GO:0071555">
    <property type="term" value="P:cell wall organization"/>
    <property type="evidence" value="ECO:0007669"/>
    <property type="project" value="UniProtKB-UniRule"/>
</dbReference>
<evidence type="ECO:0000256" key="7">
    <source>
        <dbReference type="RuleBase" id="RU367004"/>
    </source>
</evidence>
<dbReference type="GO" id="GO:0032580">
    <property type="term" value="C:Golgi cisterna membrane"/>
    <property type="evidence" value="ECO:0007669"/>
    <property type="project" value="UniProtKB-SubCell"/>
</dbReference>
<evidence type="ECO:0000256" key="5">
    <source>
        <dbReference type="ARBA" id="ARBA00023180"/>
    </source>
</evidence>
<dbReference type="AlphaFoldDB" id="A0A921Q323"/>
<name>A0A921Q323_SORBI</name>
<sequence>MALEGVVGIGIAKRPSLQCLDAVENAARRAEPDERTVEQSTTPWMIARKKVTALAVCLVALPVLMTTVSRRDSPWTPASFWPLATFARQEKLLGGLLVPGFDERSCLSRYQSAFYRKNLTRSPSAHLIKRLRQHEALQRRCGPGTEAYRAAAARLRSWRRNGTDVDAACRYLVLVPYRGLGNRILAVASAFLYAVLTDRVLLLDGNTSTGEIFCEPFPGTSWLLPLNFPISNLQNLTGDVRESYRNLVRNDSAAASLASTLPYVFVDLDHSCTYHDKLFFCDDERPFLRRAPWLVMRTDGYFVPALFLNPAHQDELHRMFPRKDSVFYLLAHYLFHPTNKVWGLITRFHSSYLRDSDERLGIQVRVFDGDTPFQHILEQILACTSQEHLLPDVVTQEPPRPSTAGARSKAVLMTGLSSWYYENIRWKYWQSATATGEVVSVYQPSHEEHQLSGYTTHDMKAVAEMYLLGMTDKIVTSGWSTFGYVGHGLGGLTPWIMFRPENHTTPYPPCRRAKSMEPCMHGPPFYDCRAKHGADTGKLVPHVQHCEDMSWGLKLVHPE</sequence>
<reference evidence="8" key="1">
    <citation type="journal article" date="2019" name="BMC Genomics">
        <title>A new reference genome for Sorghum bicolor reveals high levels of sequence similarity between sweet and grain genotypes: implications for the genetics of sugar metabolism.</title>
        <authorList>
            <person name="Cooper E.A."/>
            <person name="Brenton Z.W."/>
            <person name="Flinn B.S."/>
            <person name="Jenkins J."/>
            <person name="Shu S."/>
            <person name="Flowers D."/>
            <person name="Luo F."/>
            <person name="Wang Y."/>
            <person name="Xia P."/>
            <person name="Barry K."/>
            <person name="Daum C."/>
            <person name="Lipzen A."/>
            <person name="Yoshinaga Y."/>
            <person name="Schmutz J."/>
            <person name="Saski C."/>
            <person name="Vermerris W."/>
            <person name="Kresovich S."/>
        </authorList>
    </citation>
    <scope>NUCLEOTIDE SEQUENCE</scope>
</reference>
<evidence type="ECO:0000313" key="9">
    <source>
        <dbReference type="Proteomes" id="UP000807115"/>
    </source>
</evidence>
<proteinExistence type="inferred from homology"/>
<comment type="function">
    <text evidence="7">May be involved in cell wall biosynthesis.</text>
</comment>
<dbReference type="Proteomes" id="UP000807115">
    <property type="component" value="Chromosome 10"/>
</dbReference>
<keyword evidence="3 7" id="KW-0808">Transferase</keyword>
<evidence type="ECO:0000256" key="3">
    <source>
        <dbReference type="ARBA" id="ARBA00022679"/>
    </source>
</evidence>
<dbReference type="EC" id="2.4.1.-" evidence="7"/>
<keyword evidence="2 7" id="KW-0328">Glycosyltransferase</keyword>
<comment type="caution">
    <text evidence="8">The sequence shown here is derived from an EMBL/GenBank/DDBJ whole genome shotgun (WGS) entry which is preliminary data.</text>
</comment>
<dbReference type="InterPro" id="IPR004938">
    <property type="entry name" value="XG_FTase"/>
</dbReference>
<keyword evidence="6 7" id="KW-0961">Cell wall biogenesis/degradation</keyword>
<dbReference type="Pfam" id="PF03254">
    <property type="entry name" value="XG_FTase"/>
    <property type="match status" value="1"/>
</dbReference>
<dbReference type="GO" id="GO:0042546">
    <property type="term" value="P:cell wall biogenesis"/>
    <property type="evidence" value="ECO:0007669"/>
    <property type="project" value="InterPro"/>
</dbReference>
<dbReference type="EMBL" id="CM027689">
    <property type="protein sequence ID" value="KAG0513410.1"/>
    <property type="molecule type" value="Genomic_DNA"/>
</dbReference>
<evidence type="ECO:0000256" key="6">
    <source>
        <dbReference type="ARBA" id="ARBA00023316"/>
    </source>
</evidence>
<accession>A0A921Q323</accession>
<evidence type="ECO:0000256" key="1">
    <source>
        <dbReference type="ARBA" id="ARBA00010481"/>
    </source>
</evidence>
<evidence type="ECO:0000313" key="8">
    <source>
        <dbReference type="EMBL" id="KAG0513410.1"/>
    </source>
</evidence>
<dbReference type="FunFam" id="3.40.50.11340:FF:000005">
    <property type="entry name" value="Galactoside 2-alpha-L-fucosyltransferase"/>
    <property type="match status" value="1"/>
</dbReference>
<dbReference type="PANTHER" id="PTHR31889:SF6">
    <property type="entry name" value="FUCOSYLTRANSFERASE"/>
    <property type="match status" value="1"/>
</dbReference>
<dbReference type="GO" id="GO:0008107">
    <property type="term" value="F:galactoside 2-alpha-L-fucosyltransferase activity"/>
    <property type="evidence" value="ECO:0007669"/>
    <property type="project" value="InterPro"/>
</dbReference>
<keyword evidence="4 7" id="KW-0333">Golgi apparatus</keyword>
<evidence type="ECO:0000256" key="2">
    <source>
        <dbReference type="ARBA" id="ARBA00022676"/>
    </source>
</evidence>
<gene>
    <name evidence="8" type="ORF">BDA96_10G099800</name>
</gene>